<dbReference type="InterPro" id="IPR036291">
    <property type="entry name" value="NAD(P)-bd_dom_sf"/>
</dbReference>
<accession>A0A7C3QR13</accession>
<feature type="region of interest" description="Disordered" evidence="1">
    <location>
        <begin position="1"/>
        <end position="49"/>
    </location>
</feature>
<reference evidence="2" key="1">
    <citation type="journal article" date="2020" name="mSystems">
        <title>Genome- and Community-Level Interaction Insights into Carbon Utilization and Element Cycling Functions of Hydrothermarchaeota in Hydrothermal Sediment.</title>
        <authorList>
            <person name="Zhou Z."/>
            <person name="Liu Y."/>
            <person name="Xu W."/>
            <person name="Pan J."/>
            <person name="Luo Z.H."/>
            <person name="Li M."/>
        </authorList>
    </citation>
    <scope>NUCLEOTIDE SEQUENCE [LARGE SCALE GENOMIC DNA]</scope>
    <source>
        <strain evidence="2">SpSt-902</strain>
    </source>
</reference>
<protein>
    <submittedName>
        <fullName evidence="2">SDR family NAD(P)-dependent oxidoreductase</fullName>
    </submittedName>
</protein>
<comment type="caution">
    <text evidence="2">The sequence shown here is derived from an EMBL/GenBank/DDBJ whole genome shotgun (WGS) entry which is preliminary data.</text>
</comment>
<name>A0A7C3QR13_9BACT</name>
<dbReference type="AlphaFoldDB" id="A0A7C3QR13"/>
<gene>
    <name evidence="2" type="ORF">ENX03_01670</name>
</gene>
<organism evidence="2">
    <name type="scientific">Leptospirillum ferriphilum</name>
    <dbReference type="NCBI Taxonomy" id="178606"/>
    <lineage>
        <taxon>Bacteria</taxon>
        <taxon>Pseudomonadati</taxon>
        <taxon>Nitrospirota</taxon>
        <taxon>Nitrospiria</taxon>
        <taxon>Nitrospirales</taxon>
        <taxon>Nitrospiraceae</taxon>
        <taxon>Leptospirillum</taxon>
    </lineage>
</organism>
<evidence type="ECO:0000313" key="2">
    <source>
        <dbReference type="EMBL" id="HFT92650.1"/>
    </source>
</evidence>
<dbReference type="Pfam" id="PF00106">
    <property type="entry name" value="adh_short"/>
    <property type="match status" value="1"/>
</dbReference>
<dbReference type="SUPFAM" id="SSF51735">
    <property type="entry name" value="NAD(P)-binding Rossmann-fold domains"/>
    <property type="match status" value="1"/>
</dbReference>
<proteinExistence type="predicted"/>
<dbReference type="InterPro" id="IPR002347">
    <property type="entry name" value="SDR_fam"/>
</dbReference>
<dbReference type="Gene3D" id="3.40.50.720">
    <property type="entry name" value="NAD(P)-binding Rossmann-like Domain"/>
    <property type="match status" value="1"/>
</dbReference>
<evidence type="ECO:0000256" key="1">
    <source>
        <dbReference type="SAM" id="MobiDB-lite"/>
    </source>
</evidence>
<dbReference type="EMBL" id="DTMM01000032">
    <property type="protein sequence ID" value="HFT92650.1"/>
    <property type="molecule type" value="Genomic_DNA"/>
</dbReference>
<sequence>MRKTPMSMPQGIFSGLGKPAAPVRRRKPPSRRPDRSGPPIHPRLQKGSWQEGIPFLSAFAASEARGRGGCQSASKFGLRALTQSLLSEGAPFGVKAFAICPGYVATPMAAGSPIPPEEMIQPEDVARVVMAHLSLSGATVLKDIVISRLGAEL</sequence>